<sequence length="64" mass="7667">MKRTRLKPEFPISNWTTDQDCFLIENSSLTSAELILHLPFSEEEINVRKSVLGLYRRERQMRNK</sequence>
<protein>
    <recommendedName>
        <fullName evidence="3">Acyl-CoA thioesterase</fullName>
    </recommendedName>
</protein>
<name>A0ABT7WKA5_9GAMM</name>
<proteinExistence type="predicted"/>
<dbReference type="EMBL" id="JAUDZE010000001">
    <property type="protein sequence ID" value="MDN0013119.1"/>
    <property type="molecule type" value="Genomic_DNA"/>
</dbReference>
<accession>A0ABT7WKA5</accession>
<dbReference type="RefSeq" id="WP_267979395.1">
    <property type="nucleotide sequence ID" value="NZ_JAPQKF010000001.1"/>
</dbReference>
<evidence type="ECO:0008006" key="3">
    <source>
        <dbReference type="Google" id="ProtNLM"/>
    </source>
</evidence>
<gene>
    <name evidence="1" type="ORF">QTA56_02555</name>
</gene>
<reference evidence="1" key="1">
    <citation type="submission" date="2023-06" db="EMBL/GenBank/DDBJ databases">
        <title>Two novel species of Acinetobacter isolated from motorbike repairing workshop in Vietnam.</title>
        <authorList>
            <person name="Le N.T.T."/>
        </authorList>
    </citation>
    <scope>NUCLEOTIDE SEQUENCE</scope>
    <source>
        <strain evidence="1">VNH17</strain>
    </source>
</reference>
<evidence type="ECO:0000313" key="1">
    <source>
        <dbReference type="EMBL" id="MDN0013119.1"/>
    </source>
</evidence>
<dbReference type="Proteomes" id="UP001168524">
    <property type="component" value="Unassembled WGS sequence"/>
</dbReference>
<organism evidence="1 2">
    <name type="scientific">Acinetobacter thutiue</name>
    <dbReference type="NCBI Taxonomy" id="2998078"/>
    <lineage>
        <taxon>Bacteria</taxon>
        <taxon>Pseudomonadati</taxon>
        <taxon>Pseudomonadota</taxon>
        <taxon>Gammaproteobacteria</taxon>
        <taxon>Moraxellales</taxon>
        <taxon>Moraxellaceae</taxon>
        <taxon>Acinetobacter</taxon>
    </lineage>
</organism>
<comment type="caution">
    <text evidence="1">The sequence shown here is derived from an EMBL/GenBank/DDBJ whole genome shotgun (WGS) entry which is preliminary data.</text>
</comment>
<evidence type="ECO:0000313" key="2">
    <source>
        <dbReference type="Proteomes" id="UP001168524"/>
    </source>
</evidence>
<keyword evidence="2" id="KW-1185">Reference proteome</keyword>